<keyword evidence="2" id="KW-1003">Cell membrane</keyword>
<dbReference type="PANTHER" id="PTHR30572">
    <property type="entry name" value="MEMBRANE COMPONENT OF TRANSPORTER-RELATED"/>
    <property type="match status" value="1"/>
</dbReference>
<protein>
    <submittedName>
        <fullName evidence="9">FtsX-like permease family protein</fullName>
    </submittedName>
</protein>
<dbReference type="RefSeq" id="WP_166700151.1">
    <property type="nucleotide sequence ID" value="NZ_JAAQTL010000001.1"/>
</dbReference>
<evidence type="ECO:0000313" key="9">
    <source>
        <dbReference type="EMBL" id="NID16519.1"/>
    </source>
</evidence>
<dbReference type="PANTHER" id="PTHR30572:SF18">
    <property type="entry name" value="ABC-TYPE MACROLIDE FAMILY EXPORT SYSTEM PERMEASE COMPONENT 2"/>
    <property type="match status" value="1"/>
</dbReference>
<reference evidence="9 10" key="1">
    <citation type="journal article" date="2006" name="Int. J. Syst. Evol. Microbiol.">
        <title>Dyella yeojuensis sp. nov., isolated from greenhouse soil in Korea.</title>
        <authorList>
            <person name="Kim B.Y."/>
            <person name="Weon H.Y."/>
            <person name="Lee K.H."/>
            <person name="Seok S.J."/>
            <person name="Kwon S.W."/>
            <person name="Go S.J."/>
            <person name="Stackebrandt E."/>
        </authorList>
    </citation>
    <scope>NUCLEOTIDE SEQUENCE [LARGE SCALE GENOMIC DNA]</scope>
    <source>
        <strain evidence="9 10">DSM 17673</strain>
    </source>
</reference>
<keyword evidence="10" id="KW-1185">Reference proteome</keyword>
<name>A0A7X5TR51_9GAMM</name>
<gene>
    <name evidence="9" type="ORF">HBF32_13695</name>
</gene>
<feature type="domain" description="ABC3 transporter permease C-terminal" evidence="7">
    <location>
        <begin position="316"/>
        <end position="428"/>
    </location>
</feature>
<dbReference type="Proteomes" id="UP000518878">
    <property type="component" value="Unassembled WGS sequence"/>
</dbReference>
<dbReference type="GO" id="GO:0022857">
    <property type="term" value="F:transmembrane transporter activity"/>
    <property type="evidence" value="ECO:0007669"/>
    <property type="project" value="TreeGrafter"/>
</dbReference>
<evidence type="ECO:0000256" key="1">
    <source>
        <dbReference type="ARBA" id="ARBA00004651"/>
    </source>
</evidence>
<comment type="caution">
    <text evidence="9">The sequence shown here is derived from an EMBL/GenBank/DDBJ whole genome shotgun (WGS) entry which is preliminary data.</text>
</comment>
<feature type="transmembrane region" description="Helical" evidence="6">
    <location>
        <begin position="358"/>
        <end position="384"/>
    </location>
</feature>
<dbReference type="InterPro" id="IPR025857">
    <property type="entry name" value="MacB_PCD"/>
</dbReference>
<feature type="transmembrane region" description="Helical" evidence="6">
    <location>
        <begin position="404"/>
        <end position="425"/>
    </location>
</feature>
<dbReference type="EMBL" id="JAAQTL010000001">
    <property type="protein sequence ID" value="NID16519.1"/>
    <property type="molecule type" value="Genomic_DNA"/>
</dbReference>
<sequence>MLGYYVELALRNMKRSKMLTALMVLAIAVGIGASMTTLTVMHLLSGDPLPGRSQHLYYPQIDVSPESKGREPYDVMDYRTAVDLWRSHRADRQALVVNSPVKLEAPETRLPPLMLPMLSTTTDFFAMFDVPFRYGHGWSAADDAARARVAVISSDLNEKLFAGGNSVGRTLRLRGKDVRIVGVLAPWRPSPLFYDVRGGRFANGDTAEFYSRPEDVITPLDTALEINDGNFQQFTCWGMPATPGHLQNSPCVWVALWVQLGDAAKVAAYRRYLDDYAATQKALGRIKLADNNRMRSLMEWLDFNGVVPNDVKLQTMLAFAFLAICLCNVVGLLLAKFLRRGGEIGLRRALGATRKTVFAQYLVEAGVIGIVGGVGGLLLTLLGLALVRSQPVPYADFIHLDTSMFLATFALSVGVSLVAGMLPALRASLVEPALQLKVI</sequence>
<keyword evidence="3 6" id="KW-0812">Transmembrane</keyword>
<dbReference type="GO" id="GO:0005886">
    <property type="term" value="C:plasma membrane"/>
    <property type="evidence" value="ECO:0007669"/>
    <property type="project" value="UniProtKB-SubCell"/>
</dbReference>
<keyword evidence="4 6" id="KW-1133">Transmembrane helix</keyword>
<dbReference type="InterPro" id="IPR050250">
    <property type="entry name" value="Macrolide_Exporter_MacB"/>
</dbReference>
<dbReference type="AlphaFoldDB" id="A0A7X5TR51"/>
<organism evidence="9 10">
    <name type="scientific">Luteibacter yeojuensis</name>
    <dbReference type="NCBI Taxonomy" id="345309"/>
    <lineage>
        <taxon>Bacteria</taxon>
        <taxon>Pseudomonadati</taxon>
        <taxon>Pseudomonadota</taxon>
        <taxon>Gammaproteobacteria</taxon>
        <taxon>Lysobacterales</taxon>
        <taxon>Rhodanobacteraceae</taxon>
        <taxon>Luteibacter</taxon>
    </lineage>
</organism>
<evidence type="ECO:0000256" key="2">
    <source>
        <dbReference type="ARBA" id="ARBA00022475"/>
    </source>
</evidence>
<comment type="subcellular location">
    <subcellularLocation>
        <location evidence="1">Cell membrane</location>
        <topology evidence="1">Multi-pass membrane protein</topology>
    </subcellularLocation>
</comment>
<evidence type="ECO:0000256" key="5">
    <source>
        <dbReference type="ARBA" id="ARBA00023136"/>
    </source>
</evidence>
<proteinExistence type="predicted"/>
<dbReference type="Pfam" id="PF12704">
    <property type="entry name" value="MacB_PCD"/>
    <property type="match status" value="1"/>
</dbReference>
<feature type="transmembrane region" description="Helical" evidence="6">
    <location>
        <begin position="316"/>
        <end position="338"/>
    </location>
</feature>
<keyword evidence="5 6" id="KW-0472">Membrane</keyword>
<dbReference type="Pfam" id="PF02687">
    <property type="entry name" value="FtsX"/>
    <property type="match status" value="1"/>
</dbReference>
<accession>A0A7X5TR51</accession>
<evidence type="ECO:0000256" key="3">
    <source>
        <dbReference type="ARBA" id="ARBA00022692"/>
    </source>
</evidence>
<evidence type="ECO:0000259" key="8">
    <source>
        <dbReference type="Pfam" id="PF12704"/>
    </source>
</evidence>
<evidence type="ECO:0000256" key="6">
    <source>
        <dbReference type="SAM" id="Phobius"/>
    </source>
</evidence>
<feature type="transmembrane region" description="Helical" evidence="6">
    <location>
        <begin position="21"/>
        <end position="44"/>
    </location>
</feature>
<feature type="domain" description="MacB-like periplasmic core" evidence="8">
    <location>
        <begin position="20"/>
        <end position="273"/>
    </location>
</feature>
<evidence type="ECO:0000259" key="7">
    <source>
        <dbReference type="Pfam" id="PF02687"/>
    </source>
</evidence>
<evidence type="ECO:0000256" key="4">
    <source>
        <dbReference type="ARBA" id="ARBA00022989"/>
    </source>
</evidence>
<dbReference type="InterPro" id="IPR003838">
    <property type="entry name" value="ABC3_permease_C"/>
</dbReference>
<evidence type="ECO:0000313" key="10">
    <source>
        <dbReference type="Proteomes" id="UP000518878"/>
    </source>
</evidence>